<dbReference type="EMBL" id="JBAWKB010000006">
    <property type="protein sequence ID" value="MFH6773024.1"/>
    <property type="molecule type" value="Genomic_DNA"/>
</dbReference>
<organism evidence="1 2">
    <name type="scientific">Gaetbulibacter aestuarii</name>
    <dbReference type="NCBI Taxonomy" id="1502358"/>
    <lineage>
        <taxon>Bacteria</taxon>
        <taxon>Pseudomonadati</taxon>
        <taxon>Bacteroidota</taxon>
        <taxon>Flavobacteriia</taxon>
        <taxon>Flavobacteriales</taxon>
        <taxon>Flavobacteriaceae</taxon>
        <taxon>Gaetbulibacter</taxon>
    </lineage>
</organism>
<accession>A0ABW7N2C1</accession>
<reference evidence="1 2" key="1">
    <citation type="submission" date="2024-02" db="EMBL/GenBank/DDBJ databases">
        <title>A Gaetbulibacter species isolated from tidal flats and genomic insights of their niches.</title>
        <authorList>
            <person name="Ye Y."/>
        </authorList>
    </citation>
    <scope>NUCLEOTIDE SEQUENCE [LARGE SCALE GENOMIC DNA]</scope>
    <source>
        <strain evidence="1 2">KYW382</strain>
    </source>
</reference>
<comment type="caution">
    <text evidence="1">The sequence shown here is derived from an EMBL/GenBank/DDBJ whole genome shotgun (WGS) entry which is preliminary data.</text>
</comment>
<dbReference type="RefSeq" id="WP_344742232.1">
    <property type="nucleotide sequence ID" value="NZ_BAABAY010000007.1"/>
</dbReference>
<gene>
    <name evidence="1" type="ORF">V8G58_13855</name>
</gene>
<evidence type="ECO:0000313" key="2">
    <source>
        <dbReference type="Proteomes" id="UP001610100"/>
    </source>
</evidence>
<proteinExistence type="predicted"/>
<protein>
    <submittedName>
        <fullName evidence="1">Uncharacterized protein</fullName>
    </submittedName>
</protein>
<sequence>MNQLKKHIAFKIVGVLLVAALLIPTGAKFAHIFKTHKHVFCTAKHETHLHNYDFDCQFYKFHVNANFTLPDFHFNIPEIFQPCETIEAPYVALIEHEDLHFSLRAPPNFI</sequence>
<keyword evidence="2" id="KW-1185">Reference proteome</keyword>
<dbReference type="Proteomes" id="UP001610100">
    <property type="component" value="Unassembled WGS sequence"/>
</dbReference>
<evidence type="ECO:0000313" key="1">
    <source>
        <dbReference type="EMBL" id="MFH6773024.1"/>
    </source>
</evidence>
<name>A0ABW7N2C1_9FLAO</name>